<evidence type="ECO:0000313" key="3">
    <source>
        <dbReference type="Proteomes" id="UP000231655"/>
    </source>
</evidence>
<evidence type="ECO:0000313" key="2">
    <source>
        <dbReference type="EMBL" id="SNY41148.1"/>
    </source>
</evidence>
<protein>
    <submittedName>
        <fullName evidence="2">5-carboxymethyl-2-hydroxymuconate isomerase</fullName>
    </submittedName>
</protein>
<keyword evidence="2" id="KW-0413">Isomerase</keyword>
<dbReference type="OrthoDB" id="7873763at2"/>
<evidence type="ECO:0000313" key="1">
    <source>
        <dbReference type="EMBL" id="PJE30312.1"/>
    </source>
</evidence>
<sequence>MPHIVIEFGGLALPPALPDALCAAMAAHPEVPESAVKLRAHEVSAFRLLSGEPGFVNVCLRLMDSRPESQHVELADAVMTVLEAHLPPEIALGVETARIPRASFRKRGGLSQG</sequence>
<accession>A0A285HZK8</accession>
<dbReference type="EMBL" id="OBEA01000001">
    <property type="protein sequence ID" value="SNY41148.1"/>
    <property type="molecule type" value="Genomic_DNA"/>
</dbReference>
<dbReference type="Gene3D" id="3.30.429.10">
    <property type="entry name" value="Macrophage Migration Inhibitory Factor"/>
    <property type="match status" value="1"/>
</dbReference>
<dbReference type="RefSeq" id="WP_097144577.1">
    <property type="nucleotide sequence ID" value="NZ_OBEA01000001.1"/>
</dbReference>
<proteinExistence type="predicted"/>
<dbReference type="AlphaFoldDB" id="A0A285HZK8"/>
<keyword evidence="4" id="KW-1185">Reference proteome</keyword>
<dbReference type="EMBL" id="PGTD01000013">
    <property type="protein sequence ID" value="PJE30312.1"/>
    <property type="molecule type" value="Genomic_DNA"/>
</dbReference>
<dbReference type="Proteomes" id="UP000231655">
    <property type="component" value="Unassembled WGS sequence"/>
</dbReference>
<organism evidence="2 3">
    <name type="scientific">Pseudooceanicola antarcticus</name>
    <dbReference type="NCBI Taxonomy" id="1247613"/>
    <lineage>
        <taxon>Bacteria</taxon>
        <taxon>Pseudomonadati</taxon>
        <taxon>Pseudomonadota</taxon>
        <taxon>Alphaproteobacteria</taxon>
        <taxon>Rhodobacterales</taxon>
        <taxon>Paracoccaceae</taxon>
        <taxon>Pseudooceanicola</taxon>
    </lineage>
</organism>
<evidence type="ECO:0000313" key="4">
    <source>
        <dbReference type="Proteomes" id="UP000231702"/>
    </source>
</evidence>
<reference evidence="2 3" key="1">
    <citation type="submission" date="2017-09" db="EMBL/GenBank/DDBJ databases">
        <authorList>
            <person name="Ehlers B."/>
            <person name="Leendertz F.H."/>
        </authorList>
    </citation>
    <scope>NUCLEOTIDE SEQUENCE [LARGE SCALE GENOMIC DNA]</scope>
    <source>
        <strain evidence="2 3">CGMCC 1.12662</strain>
    </source>
</reference>
<name>A0A285HZK8_9RHOB</name>
<gene>
    <name evidence="1" type="ORF">CVM39_06270</name>
    <name evidence="2" type="ORF">SAMN06297129_0827</name>
</gene>
<dbReference type="GO" id="GO:0016853">
    <property type="term" value="F:isomerase activity"/>
    <property type="evidence" value="ECO:0007669"/>
    <property type="project" value="UniProtKB-KW"/>
</dbReference>
<dbReference type="Proteomes" id="UP000231702">
    <property type="component" value="Unassembled WGS sequence"/>
</dbReference>
<reference evidence="1 4" key="2">
    <citation type="journal article" date="2018" name="Int. J. Syst. Evol. Microbiol.">
        <title>Pseudooceanicola lipolyticus sp. nov., a marine alphaproteobacterium, reclassification of Oceanicola flagellatus as Pseudooceanicola flagellatus comb. nov. and emended description of the genus Pseudooceanicola.</title>
        <authorList>
            <person name="Huang M.-M."/>
            <person name="Guo L.-L."/>
            <person name="Wu Y.-H."/>
            <person name="Lai Q.-L."/>
            <person name="Shao Z.-Z."/>
            <person name="Wang C.-S."/>
            <person name="Wu M."/>
            <person name="Xu X.-W."/>
        </authorList>
    </citation>
    <scope>NUCLEOTIDE SEQUENCE [LARGE SCALE GENOMIC DNA]</scope>
    <source>
        <strain evidence="1 4">Ar-45</strain>
    </source>
</reference>
<dbReference type="SUPFAM" id="SSF55331">
    <property type="entry name" value="Tautomerase/MIF"/>
    <property type="match status" value="1"/>
</dbReference>
<dbReference type="InterPro" id="IPR014347">
    <property type="entry name" value="Tautomerase/MIF_sf"/>
</dbReference>